<dbReference type="InterPro" id="IPR002759">
    <property type="entry name" value="Pop5/Rpp14/Rnp2-like"/>
</dbReference>
<accession>X1KGB3</accession>
<evidence type="ECO:0000313" key="2">
    <source>
        <dbReference type="EMBL" id="GAH81103.1"/>
    </source>
</evidence>
<reference evidence="2" key="1">
    <citation type="journal article" date="2014" name="Front. Microbiol.">
        <title>High frequency of phylogenetically diverse reductive dehalogenase-homologous genes in deep subseafloor sedimentary metagenomes.</title>
        <authorList>
            <person name="Kawai M."/>
            <person name="Futagami T."/>
            <person name="Toyoda A."/>
            <person name="Takaki Y."/>
            <person name="Nishi S."/>
            <person name="Hori S."/>
            <person name="Arai W."/>
            <person name="Tsubouchi T."/>
            <person name="Morono Y."/>
            <person name="Uchiyama I."/>
            <person name="Ito T."/>
            <person name="Fujiyama A."/>
            <person name="Inagaki F."/>
            <person name="Takami H."/>
        </authorList>
    </citation>
    <scope>NUCLEOTIDE SEQUENCE</scope>
    <source>
        <strain evidence="2">Expedition CK06-06</strain>
    </source>
</reference>
<name>X1KGB3_9ZZZZ</name>
<comment type="caution">
    <text evidence="2">The sequence shown here is derived from an EMBL/GenBank/DDBJ whole genome shotgun (WGS) entry which is preliminary data.</text>
</comment>
<dbReference type="Pfam" id="PF01900">
    <property type="entry name" value="RNase_P_Rpp14"/>
    <property type="match status" value="1"/>
</dbReference>
<proteinExistence type="predicted"/>
<organism evidence="2">
    <name type="scientific">marine sediment metagenome</name>
    <dbReference type="NCBI Taxonomy" id="412755"/>
    <lineage>
        <taxon>unclassified sequences</taxon>
        <taxon>metagenomes</taxon>
        <taxon>ecological metagenomes</taxon>
    </lineage>
</organism>
<dbReference type="PANTHER" id="PTHR15441">
    <property type="entry name" value="RIBONUCLEASE P PROTEIN SUBUNIT P14"/>
    <property type="match status" value="1"/>
</dbReference>
<feature type="non-terminal residue" evidence="2">
    <location>
        <position position="1"/>
    </location>
</feature>
<dbReference type="PANTHER" id="PTHR15441:SF2">
    <property type="entry name" value="RIBONUCLEASE P_MRP PROTEIN SUBUNIT POP5"/>
    <property type="match status" value="1"/>
</dbReference>
<dbReference type="InterPro" id="IPR038085">
    <property type="entry name" value="Rnp2-like_sf"/>
</dbReference>
<protein>
    <submittedName>
        <fullName evidence="2">Uncharacterized protein</fullName>
    </submittedName>
</protein>
<gene>
    <name evidence="2" type="ORF">S03H2_59290</name>
</gene>
<sequence length="72" mass="8084">RYFGMKGANKIGLWLVELNPKENYGIVRCSHETKEIIITALTLIQEINGKRVILSPVKTSGTIKSLKEKSLL</sequence>
<dbReference type="GO" id="GO:0001682">
    <property type="term" value="P:tRNA 5'-leader removal"/>
    <property type="evidence" value="ECO:0007669"/>
    <property type="project" value="InterPro"/>
</dbReference>
<evidence type="ECO:0000256" key="1">
    <source>
        <dbReference type="ARBA" id="ARBA00022694"/>
    </source>
</evidence>
<keyword evidence="1" id="KW-0819">tRNA processing</keyword>
<dbReference type="Gene3D" id="3.30.70.3250">
    <property type="entry name" value="Ribonuclease P, Pop5 subunit"/>
    <property type="match status" value="1"/>
</dbReference>
<dbReference type="SUPFAM" id="SSF160350">
    <property type="entry name" value="Rnp2-like"/>
    <property type="match status" value="1"/>
</dbReference>
<dbReference type="EMBL" id="BARU01038117">
    <property type="protein sequence ID" value="GAH81103.1"/>
    <property type="molecule type" value="Genomic_DNA"/>
</dbReference>
<dbReference type="AlphaFoldDB" id="X1KGB3"/>
<dbReference type="GO" id="GO:0030677">
    <property type="term" value="C:ribonuclease P complex"/>
    <property type="evidence" value="ECO:0007669"/>
    <property type="project" value="InterPro"/>
</dbReference>